<dbReference type="AlphaFoldDB" id="A0A1M7SA65"/>
<evidence type="ECO:0000256" key="1">
    <source>
        <dbReference type="SAM" id="MobiDB-lite"/>
    </source>
</evidence>
<proteinExistence type="predicted"/>
<feature type="region of interest" description="Disordered" evidence="1">
    <location>
        <begin position="1"/>
        <end position="36"/>
    </location>
</feature>
<gene>
    <name evidence="2" type="ORF">SAMN02745193_01276</name>
</gene>
<name>A0A1M7SA65_9SPHN</name>
<dbReference type="Proteomes" id="UP000184391">
    <property type="component" value="Unassembled WGS sequence"/>
</dbReference>
<organism evidence="2 3">
    <name type="scientific">Erythrobacter sanguineus</name>
    <dbReference type="NCBI Taxonomy" id="198312"/>
    <lineage>
        <taxon>Bacteria</taxon>
        <taxon>Pseudomonadati</taxon>
        <taxon>Pseudomonadota</taxon>
        <taxon>Alphaproteobacteria</taxon>
        <taxon>Sphingomonadales</taxon>
        <taxon>Erythrobacteraceae</taxon>
        <taxon>Erythrobacter/Porphyrobacter group</taxon>
        <taxon>Erythrobacter</taxon>
    </lineage>
</organism>
<sequence length="99" mass="11335">MAEETGDLFGGPAQMGLDLGDSAPAPSYEPDRDEVRRELQEVLAEARSAKDQCPWDEQTLKYHKVVFPQMANWLPENERDQLRFEFAQEVERIELLLAA</sequence>
<dbReference type="STRING" id="198312.SAMN02745193_01276"/>
<dbReference type="OrthoDB" id="8420544at2"/>
<reference evidence="3" key="1">
    <citation type="submission" date="2016-12" db="EMBL/GenBank/DDBJ databases">
        <authorList>
            <person name="Varghese N."/>
            <person name="Submissions S."/>
        </authorList>
    </citation>
    <scope>NUCLEOTIDE SEQUENCE [LARGE SCALE GENOMIC DNA]</scope>
    <source>
        <strain evidence="3">DSM 11032</strain>
    </source>
</reference>
<dbReference type="RefSeq" id="WP_072673826.1">
    <property type="nucleotide sequence ID" value="NZ_FRDF01000006.1"/>
</dbReference>
<evidence type="ECO:0000313" key="3">
    <source>
        <dbReference type="Proteomes" id="UP000184391"/>
    </source>
</evidence>
<protein>
    <submittedName>
        <fullName evidence="2">Uncharacterized protein</fullName>
    </submittedName>
</protein>
<evidence type="ECO:0000313" key="2">
    <source>
        <dbReference type="EMBL" id="SHN55152.1"/>
    </source>
</evidence>
<keyword evidence="3" id="KW-1185">Reference proteome</keyword>
<accession>A0A1M7SA65</accession>
<dbReference type="EMBL" id="FRDF01000006">
    <property type="protein sequence ID" value="SHN55152.1"/>
    <property type="molecule type" value="Genomic_DNA"/>
</dbReference>